<evidence type="ECO:0000256" key="5">
    <source>
        <dbReference type="ARBA" id="ARBA00022989"/>
    </source>
</evidence>
<name>A0A171DPN9_9ACTN</name>
<evidence type="ECO:0000313" key="8">
    <source>
        <dbReference type="EMBL" id="GAT71018.1"/>
    </source>
</evidence>
<dbReference type="AlphaFoldDB" id="A0A171DPN9"/>
<evidence type="ECO:0000313" key="9">
    <source>
        <dbReference type="Proteomes" id="UP000077701"/>
    </source>
</evidence>
<keyword evidence="9" id="KW-1185">Reference proteome</keyword>
<dbReference type="STRING" id="161355.PS9374_06709"/>
<reference evidence="9" key="2">
    <citation type="submission" date="2016-04" db="EMBL/GenBank/DDBJ databases">
        <title>Planomonospora sphaerica JCM9374 whole genome shotgun sequence.</title>
        <authorList>
            <person name="Suzuki T."/>
            <person name="Dohra H."/>
            <person name="Kodani S."/>
        </authorList>
    </citation>
    <scope>NUCLEOTIDE SEQUENCE [LARGE SCALE GENOMIC DNA]</scope>
    <source>
        <strain evidence="9">JCM 9374</strain>
    </source>
</reference>
<dbReference type="PANTHER" id="PTHR42718">
    <property type="entry name" value="MAJOR FACILITATOR SUPERFAMILY MULTIDRUG TRANSPORTER MFSC"/>
    <property type="match status" value="1"/>
</dbReference>
<evidence type="ECO:0000256" key="2">
    <source>
        <dbReference type="ARBA" id="ARBA00022448"/>
    </source>
</evidence>
<evidence type="ECO:0000256" key="4">
    <source>
        <dbReference type="ARBA" id="ARBA00022692"/>
    </source>
</evidence>
<dbReference type="InterPro" id="IPR036259">
    <property type="entry name" value="MFS_trans_sf"/>
</dbReference>
<keyword evidence="2" id="KW-0813">Transport</keyword>
<gene>
    <name evidence="8" type="ORF">PS9374_06709</name>
</gene>
<dbReference type="EMBL" id="BDCX01000021">
    <property type="protein sequence ID" value="GAT71018.1"/>
    <property type="molecule type" value="Genomic_DNA"/>
</dbReference>
<keyword evidence="6 7" id="KW-0472">Membrane</keyword>
<keyword evidence="5 7" id="KW-1133">Transmembrane helix</keyword>
<dbReference type="RefSeq" id="WP_068903790.1">
    <property type="nucleotide sequence ID" value="NZ_BDCX01000021.1"/>
</dbReference>
<keyword evidence="3" id="KW-1003">Cell membrane</keyword>
<evidence type="ECO:0000256" key="1">
    <source>
        <dbReference type="ARBA" id="ARBA00004651"/>
    </source>
</evidence>
<dbReference type="SUPFAM" id="SSF103473">
    <property type="entry name" value="MFS general substrate transporter"/>
    <property type="match status" value="1"/>
</dbReference>
<keyword evidence="4 7" id="KW-0812">Transmembrane</keyword>
<comment type="subcellular location">
    <subcellularLocation>
        <location evidence="1">Cell membrane</location>
        <topology evidence="1">Multi-pass membrane protein</topology>
    </subcellularLocation>
</comment>
<organism evidence="8 9">
    <name type="scientific">Planomonospora sphaerica</name>
    <dbReference type="NCBI Taxonomy" id="161355"/>
    <lineage>
        <taxon>Bacteria</taxon>
        <taxon>Bacillati</taxon>
        <taxon>Actinomycetota</taxon>
        <taxon>Actinomycetes</taxon>
        <taxon>Streptosporangiales</taxon>
        <taxon>Streptosporangiaceae</taxon>
        <taxon>Planomonospora</taxon>
    </lineage>
</organism>
<dbReference type="Gene3D" id="1.20.1250.20">
    <property type="entry name" value="MFS general substrate transporter like domains"/>
    <property type="match status" value="1"/>
</dbReference>
<evidence type="ECO:0000256" key="7">
    <source>
        <dbReference type="SAM" id="Phobius"/>
    </source>
</evidence>
<evidence type="ECO:0000256" key="3">
    <source>
        <dbReference type="ARBA" id="ARBA00022475"/>
    </source>
</evidence>
<accession>A0A171DPN9</accession>
<dbReference type="GO" id="GO:0005886">
    <property type="term" value="C:plasma membrane"/>
    <property type="evidence" value="ECO:0007669"/>
    <property type="project" value="UniProtKB-SubCell"/>
</dbReference>
<protein>
    <submittedName>
        <fullName evidence="8">MFS transporter</fullName>
    </submittedName>
</protein>
<dbReference type="PANTHER" id="PTHR42718:SF47">
    <property type="entry name" value="METHYL VIOLOGEN RESISTANCE PROTEIN SMVA"/>
    <property type="match status" value="1"/>
</dbReference>
<evidence type="ECO:0000256" key="6">
    <source>
        <dbReference type="ARBA" id="ARBA00023136"/>
    </source>
</evidence>
<reference evidence="8 9" key="1">
    <citation type="journal article" date="2016" name="Genome Announc.">
        <title>Draft Genome Sequence of Planomonospora sphaerica JCM9374, a Rare Actinomycete.</title>
        <authorList>
            <person name="Dohra H."/>
            <person name="Suzuki T."/>
            <person name="Inoue Y."/>
            <person name="Kodani S."/>
        </authorList>
    </citation>
    <scope>NUCLEOTIDE SEQUENCE [LARGE SCALE GENOMIC DNA]</scope>
    <source>
        <strain evidence="8 9">JCM 9374</strain>
    </source>
</reference>
<proteinExistence type="predicted"/>
<dbReference type="Proteomes" id="UP000077701">
    <property type="component" value="Unassembled WGS sequence"/>
</dbReference>
<sequence length="210" mass="20455">MFAHRAVSGALGVFLLAATALGGVYLLITQYLQLAKGLSPLQAGLWVLPAAALLVLVSTASPIAVRRIRPGRLIAAGLAVQLVVGSVPPQKAGAASGLATTCSDLGISLGIAVIGSIATAVYRGQVTGELPGGLPPEAAAASRDSLGGAVTAAQALPGELAAAVLAPARTAFASGLTTEAVIAAVIAAAAAVPALRRLGHIPPTGSTPGR</sequence>
<comment type="caution">
    <text evidence="8">The sequence shown here is derived from an EMBL/GenBank/DDBJ whole genome shotgun (WGS) entry which is preliminary data.</text>
</comment>
<feature type="transmembrane region" description="Helical" evidence="7">
    <location>
        <begin position="46"/>
        <end position="65"/>
    </location>
</feature>